<keyword evidence="3" id="KW-1185">Reference proteome</keyword>
<evidence type="ECO:0000313" key="3">
    <source>
        <dbReference type="Proteomes" id="UP000041254"/>
    </source>
</evidence>
<feature type="region of interest" description="Disordered" evidence="1">
    <location>
        <begin position="1"/>
        <end position="32"/>
    </location>
</feature>
<accession>A0A0G4EW43</accession>
<sequence>MDGRKAKRARPAAPAAAAAAAASSDEERQRRAERERNLIHQITDEPGLLVSIVAFLPLYLLVQLSKDIFQHAAPEHTHLTISCGTQEERSVWQRVPVTLVKGHAAGRQAGGMPGGTLRNISFGGIDLANRDMRTVTREEPPLPSLPSPPPTLHALTRVVGLTADHQELAQRGWQLPALEQVEQEGSSSRPLGQFMSSSRSLRRVRNLFARESDRPLRARDLHRRRIRPAVGKVVDALMTTYKGTAYTQKFFIYTKEQQQHQEQPLYSQTPLDVHTLQAL</sequence>
<evidence type="ECO:0000256" key="1">
    <source>
        <dbReference type="SAM" id="MobiDB-lite"/>
    </source>
</evidence>
<dbReference type="InParanoid" id="A0A0G4EW43"/>
<protein>
    <submittedName>
        <fullName evidence="2">Uncharacterized protein</fullName>
    </submittedName>
</protein>
<gene>
    <name evidence="2" type="ORF">Vbra_13607</name>
</gene>
<feature type="compositionally biased region" description="Low complexity" evidence="1">
    <location>
        <begin position="11"/>
        <end position="23"/>
    </location>
</feature>
<dbReference type="EMBL" id="CDMY01000327">
    <property type="protein sequence ID" value="CEM02458.1"/>
    <property type="molecule type" value="Genomic_DNA"/>
</dbReference>
<dbReference type="AlphaFoldDB" id="A0A0G4EW43"/>
<dbReference type="Proteomes" id="UP000041254">
    <property type="component" value="Unassembled WGS sequence"/>
</dbReference>
<evidence type="ECO:0000313" key="2">
    <source>
        <dbReference type="EMBL" id="CEM02458.1"/>
    </source>
</evidence>
<dbReference type="PhylomeDB" id="A0A0G4EW43"/>
<reference evidence="2 3" key="1">
    <citation type="submission" date="2014-11" db="EMBL/GenBank/DDBJ databases">
        <authorList>
            <person name="Zhu J."/>
            <person name="Qi W."/>
            <person name="Song R."/>
        </authorList>
    </citation>
    <scope>NUCLEOTIDE SEQUENCE [LARGE SCALE GENOMIC DNA]</scope>
</reference>
<organism evidence="2 3">
    <name type="scientific">Vitrella brassicaformis (strain CCMP3155)</name>
    <dbReference type="NCBI Taxonomy" id="1169540"/>
    <lineage>
        <taxon>Eukaryota</taxon>
        <taxon>Sar</taxon>
        <taxon>Alveolata</taxon>
        <taxon>Colpodellida</taxon>
        <taxon>Vitrellaceae</taxon>
        <taxon>Vitrella</taxon>
    </lineage>
</organism>
<proteinExistence type="predicted"/>
<feature type="compositionally biased region" description="Basic residues" evidence="1">
    <location>
        <begin position="1"/>
        <end position="10"/>
    </location>
</feature>
<name>A0A0G4EW43_VITBC</name>
<dbReference type="VEuPathDB" id="CryptoDB:Vbra_13607"/>